<protein>
    <submittedName>
        <fullName evidence="6">TetR family transcriptional regulator</fullName>
    </submittedName>
</protein>
<dbReference type="PANTHER" id="PTHR47506">
    <property type="entry name" value="TRANSCRIPTIONAL REGULATORY PROTEIN"/>
    <property type="match status" value="1"/>
</dbReference>
<dbReference type="PANTHER" id="PTHR47506:SF1">
    <property type="entry name" value="HTH-TYPE TRANSCRIPTIONAL REGULATOR YJDC"/>
    <property type="match status" value="1"/>
</dbReference>
<dbReference type="InterPro" id="IPR009057">
    <property type="entry name" value="Homeodomain-like_sf"/>
</dbReference>
<evidence type="ECO:0000313" key="7">
    <source>
        <dbReference type="Proteomes" id="UP000252586"/>
    </source>
</evidence>
<dbReference type="Proteomes" id="UP000252586">
    <property type="component" value="Unassembled WGS sequence"/>
</dbReference>
<dbReference type="OrthoDB" id="4214267at2"/>
<evidence type="ECO:0000313" key="6">
    <source>
        <dbReference type="EMBL" id="RBO82497.1"/>
    </source>
</evidence>
<keyword evidence="1" id="KW-0805">Transcription regulation</keyword>
<feature type="domain" description="HTH tetR-type" evidence="5">
    <location>
        <begin position="11"/>
        <end position="71"/>
    </location>
</feature>
<dbReference type="InterPro" id="IPR036271">
    <property type="entry name" value="Tet_transcr_reg_TetR-rel_C_sf"/>
</dbReference>
<comment type="caution">
    <text evidence="6">The sequence shown here is derived from an EMBL/GenBank/DDBJ whole genome shotgun (WGS) entry which is preliminary data.</text>
</comment>
<organism evidence="6 7">
    <name type="scientific">Nocardia puris</name>
    <dbReference type="NCBI Taxonomy" id="208602"/>
    <lineage>
        <taxon>Bacteria</taxon>
        <taxon>Bacillati</taxon>
        <taxon>Actinomycetota</taxon>
        <taxon>Actinomycetes</taxon>
        <taxon>Mycobacteriales</taxon>
        <taxon>Nocardiaceae</taxon>
        <taxon>Nocardia</taxon>
    </lineage>
</organism>
<accession>A0A366CXE0</accession>
<proteinExistence type="predicted"/>
<evidence type="ECO:0000259" key="5">
    <source>
        <dbReference type="PROSITE" id="PS50977"/>
    </source>
</evidence>
<name>A0A366CXE0_9NOCA</name>
<dbReference type="Gene3D" id="1.10.357.10">
    <property type="entry name" value="Tetracycline Repressor, domain 2"/>
    <property type="match status" value="1"/>
</dbReference>
<dbReference type="SUPFAM" id="SSF48498">
    <property type="entry name" value="Tetracyclin repressor-like, C-terminal domain"/>
    <property type="match status" value="1"/>
</dbReference>
<reference evidence="6 7" key="1">
    <citation type="submission" date="2018-06" db="EMBL/GenBank/DDBJ databases">
        <title>Genomic Encyclopedia of Type Strains, Phase IV (KMG-IV): sequencing the most valuable type-strain genomes for metagenomic binning, comparative biology and taxonomic classification.</title>
        <authorList>
            <person name="Goeker M."/>
        </authorList>
    </citation>
    <scope>NUCLEOTIDE SEQUENCE [LARGE SCALE GENOMIC DNA]</scope>
    <source>
        <strain evidence="6 7">DSM 44599</strain>
    </source>
</reference>
<dbReference type="STRING" id="1210090.GCA_001613185_04576"/>
<dbReference type="SUPFAM" id="SSF46689">
    <property type="entry name" value="Homeodomain-like"/>
    <property type="match status" value="1"/>
</dbReference>
<dbReference type="Pfam" id="PF00440">
    <property type="entry name" value="TetR_N"/>
    <property type="match status" value="1"/>
</dbReference>
<keyword evidence="2 4" id="KW-0238">DNA-binding</keyword>
<keyword evidence="3" id="KW-0804">Transcription</keyword>
<keyword evidence="7" id="KW-1185">Reference proteome</keyword>
<evidence type="ECO:0000256" key="1">
    <source>
        <dbReference type="ARBA" id="ARBA00023015"/>
    </source>
</evidence>
<dbReference type="AlphaFoldDB" id="A0A366CXE0"/>
<feature type="DNA-binding region" description="H-T-H motif" evidence="4">
    <location>
        <begin position="34"/>
        <end position="53"/>
    </location>
</feature>
<dbReference type="RefSeq" id="WP_067511257.1">
    <property type="nucleotide sequence ID" value="NZ_QNRE01000022.1"/>
</dbReference>
<evidence type="ECO:0000256" key="2">
    <source>
        <dbReference type="ARBA" id="ARBA00023125"/>
    </source>
</evidence>
<dbReference type="EMBL" id="QNRE01000022">
    <property type="protein sequence ID" value="RBO82497.1"/>
    <property type="molecule type" value="Genomic_DNA"/>
</dbReference>
<sequence>MPAALTAERQAGDREALLDVAESLFYAHGFQSVGMDRLRAASSLSLKRIYAMFPTKDDLAVAVLRRRDLRWRTRLVDYVERFADPTRRVLALFDWLRDWFAEPGFRGCAWINAHGELGPTSDAVLAEVRAHKEAFHAHITGWVDAAGSDAGEAIYLLAEGAMVTAGITGDPDVARKARDAAERLLTGARP</sequence>
<dbReference type="PROSITE" id="PS50977">
    <property type="entry name" value="HTH_TETR_2"/>
    <property type="match status" value="1"/>
</dbReference>
<dbReference type="GO" id="GO:0003677">
    <property type="term" value="F:DNA binding"/>
    <property type="evidence" value="ECO:0007669"/>
    <property type="project" value="UniProtKB-UniRule"/>
</dbReference>
<evidence type="ECO:0000256" key="3">
    <source>
        <dbReference type="ARBA" id="ARBA00023163"/>
    </source>
</evidence>
<dbReference type="InterPro" id="IPR001647">
    <property type="entry name" value="HTH_TetR"/>
</dbReference>
<evidence type="ECO:0000256" key="4">
    <source>
        <dbReference type="PROSITE-ProRule" id="PRU00335"/>
    </source>
</evidence>
<gene>
    <name evidence="6" type="ORF">DFR74_12237</name>
</gene>